<name>A0A1G6YUM2_9EURY</name>
<evidence type="ECO:0000313" key="2">
    <source>
        <dbReference type="EMBL" id="SDD93335.1"/>
    </source>
</evidence>
<dbReference type="Pfam" id="PF21818">
    <property type="entry name" value="DUF6884"/>
    <property type="match status" value="1"/>
</dbReference>
<feature type="domain" description="DUF6884" evidence="1">
    <location>
        <begin position="4"/>
        <end position="140"/>
    </location>
</feature>
<organism evidence="2 3">
    <name type="scientific">Natrinema hispanicum</name>
    <dbReference type="NCBI Taxonomy" id="392421"/>
    <lineage>
        <taxon>Archaea</taxon>
        <taxon>Methanobacteriati</taxon>
        <taxon>Methanobacteriota</taxon>
        <taxon>Stenosarchaea group</taxon>
        <taxon>Halobacteria</taxon>
        <taxon>Halobacteriales</taxon>
        <taxon>Natrialbaceae</taxon>
        <taxon>Natrinema</taxon>
    </lineage>
</organism>
<accession>A0A1G6YUM2</accession>
<dbReference type="RefSeq" id="WP_149782700.1">
    <property type="nucleotide sequence ID" value="NZ_FMZP01000073.1"/>
</dbReference>
<dbReference type="InterPro" id="IPR049251">
    <property type="entry name" value="DUF6884"/>
</dbReference>
<evidence type="ECO:0000313" key="3">
    <source>
        <dbReference type="Proteomes" id="UP000324021"/>
    </source>
</evidence>
<dbReference type="Proteomes" id="UP000324021">
    <property type="component" value="Unassembled WGS sequence"/>
</dbReference>
<dbReference type="EMBL" id="FMZP01000073">
    <property type="protein sequence ID" value="SDD93335.1"/>
    <property type="molecule type" value="Genomic_DNA"/>
</dbReference>
<dbReference type="AlphaFoldDB" id="A0A1G6YUM2"/>
<proteinExistence type="predicted"/>
<evidence type="ECO:0000259" key="1">
    <source>
        <dbReference type="Pfam" id="PF21818"/>
    </source>
</evidence>
<gene>
    <name evidence="2" type="ORF">SAMN05192552_10733</name>
</gene>
<protein>
    <recommendedName>
        <fullName evidence="1">DUF6884 domain-containing protein</fullName>
    </recommendedName>
</protein>
<reference evidence="2 3" key="1">
    <citation type="submission" date="2016-10" db="EMBL/GenBank/DDBJ databases">
        <authorList>
            <person name="Varghese N."/>
            <person name="Submissions S."/>
        </authorList>
    </citation>
    <scope>NUCLEOTIDE SEQUENCE [LARGE SCALE GENOMIC DNA]</scope>
    <source>
        <strain evidence="2 3">CDM_1</strain>
    </source>
</reference>
<sequence>MTEIGLVSCTKTKREHAAPPAELYSPSALFSKARQYCEQYHDDWYILSAKHQLLEPDGPPIEPYDETLTGARVARKREWSQAVYEELKEAGLLESDITLAFHAGKAYYEELLPLLEDHDVTIEIPTEGLLIGERLSWYNQRL</sequence>